<dbReference type="SUPFAM" id="SSF48239">
    <property type="entry name" value="Terpenoid cyclases/Protein prenyltransferases"/>
    <property type="match status" value="1"/>
</dbReference>
<feature type="non-terminal residue" evidence="5">
    <location>
        <position position="1"/>
    </location>
</feature>
<accession>A0A103YCU9</accession>
<evidence type="ECO:0000256" key="3">
    <source>
        <dbReference type="SAM" id="MobiDB-lite"/>
    </source>
</evidence>
<protein>
    <submittedName>
        <fullName evidence="5">Prenyltransferase/squalene oxidase</fullName>
    </submittedName>
</protein>
<gene>
    <name evidence="5" type="ORF">Ccrd_014907</name>
</gene>
<feature type="region of interest" description="Disordered" evidence="3">
    <location>
        <begin position="143"/>
        <end position="166"/>
    </location>
</feature>
<dbReference type="InterPro" id="IPR008930">
    <property type="entry name" value="Terpenoid_cyclase/PrenylTrfase"/>
</dbReference>
<dbReference type="STRING" id="59895.A0A103YCU9"/>
<comment type="caution">
    <text evidence="5">The sequence shown here is derived from an EMBL/GenBank/DDBJ whole genome shotgun (WGS) entry which is preliminary data.</text>
</comment>
<dbReference type="Pfam" id="PF13243">
    <property type="entry name" value="SQHop_cyclase_C"/>
    <property type="match status" value="1"/>
</dbReference>
<dbReference type="GO" id="GO:0016104">
    <property type="term" value="P:triterpenoid biosynthetic process"/>
    <property type="evidence" value="ECO:0007669"/>
    <property type="project" value="InterPro"/>
</dbReference>
<keyword evidence="6" id="KW-1185">Reference proteome</keyword>
<dbReference type="PANTHER" id="PTHR11764">
    <property type="entry name" value="TERPENE CYCLASE/MUTASE FAMILY MEMBER"/>
    <property type="match status" value="1"/>
</dbReference>
<feature type="domain" description="Squalene cyclase C-terminal" evidence="4">
    <location>
        <begin position="2"/>
        <end position="55"/>
    </location>
</feature>
<evidence type="ECO:0000313" key="6">
    <source>
        <dbReference type="Proteomes" id="UP000243975"/>
    </source>
</evidence>
<dbReference type="GO" id="GO:0042300">
    <property type="term" value="F:beta-amyrin synthase activity"/>
    <property type="evidence" value="ECO:0007669"/>
    <property type="project" value="TreeGrafter"/>
</dbReference>
<evidence type="ECO:0000259" key="4">
    <source>
        <dbReference type="Pfam" id="PF13243"/>
    </source>
</evidence>
<evidence type="ECO:0000256" key="2">
    <source>
        <dbReference type="ARBA" id="ARBA00023235"/>
    </source>
</evidence>
<reference evidence="5 6" key="1">
    <citation type="journal article" date="2016" name="Sci. Rep.">
        <title>The genome sequence of the outbreeding globe artichoke constructed de novo incorporating a phase-aware low-pass sequencing strategy of F1 progeny.</title>
        <authorList>
            <person name="Scaglione D."/>
            <person name="Reyes-Chin-Wo S."/>
            <person name="Acquadro A."/>
            <person name="Froenicke L."/>
            <person name="Portis E."/>
            <person name="Beitel C."/>
            <person name="Tirone M."/>
            <person name="Mauro R."/>
            <person name="Lo Monaco A."/>
            <person name="Mauromicale G."/>
            <person name="Faccioli P."/>
            <person name="Cattivelli L."/>
            <person name="Rieseberg L."/>
            <person name="Michelmore R."/>
            <person name="Lanteri S."/>
        </authorList>
    </citation>
    <scope>NUCLEOTIDE SEQUENCE [LARGE SCALE GENOMIC DNA]</scope>
    <source>
        <strain evidence="5">2C</strain>
    </source>
</reference>
<dbReference type="InterPro" id="IPR018333">
    <property type="entry name" value="Squalene_cyclase"/>
</dbReference>
<proteinExistence type="predicted"/>
<evidence type="ECO:0000256" key="1">
    <source>
        <dbReference type="ARBA" id="ARBA00022737"/>
    </source>
</evidence>
<dbReference type="Proteomes" id="UP000243975">
    <property type="component" value="Unassembled WGS sequence"/>
</dbReference>
<evidence type="ECO:0000313" key="5">
    <source>
        <dbReference type="EMBL" id="KVI06739.1"/>
    </source>
</evidence>
<dbReference type="Gramene" id="KVI06739">
    <property type="protein sequence ID" value="KVI06739"/>
    <property type="gene ID" value="Ccrd_014907"/>
</dbReference>
<sequence>MGKAVNFMLKTQLEDGCWGESYRSCIEKKYVPLEGGQSNLVQTEWAMMGLIHTQQRMGVEDEQLDRRRQTGKDLPLSRNISNWAQELRNLKKAAPGCFEIHQQPGSRRASLPCEMISIVDFNTPSIAEAPTSIEDVVIVFTRSPKLHKPSPPPMPPTSAKEVKFKS</sequence>
<keyword evidence="2" id="KW-0413">Isomerase</keyword>
<name>A0A103YCU9_CYNCS</name>
<dbReference type="EMBL" id="LEKV01001689">
    <property type="protein sequence ID" value="KVI06739.1"/>
    <property type="molecule type" value="Genomic_DNA"/>
</dbReference>
<keyword evidence="1" id="KW-0677">Repeat</keyword>
<dbReference type="GO" id="GO:0005811">
    <property type="term" value="C:lipid droplet"/>
    <property type="evidence" value="ECO:0007669"/>
    <property type="project" value="InterPro"/>
</dbReference>
<dbReference type="PANTHER" id="PTHR11764:SF58">
    <property type="entry name" value="BETA-AMYRIN SYNTHASE-RELATED"/>
    <property type="match status" value="1"/>
</dbReference>
<dbReference type="Gene3D" id="1.50.10.20">
    <property type="match status" value="1"/>
</dbReference>
<dbReference type="AlphaFoldDB" id="A0A103YCU9"/>
<organism evidence="5 6">
    <name type="scientific">Cynara cardunculus var. scolymus</name>
    <name type="common">Globe artichoke</name>
    <name type="synonym">Cynara scolymus</name>
    <dbReference type="NCBI Taxonomy" id="59895"/>
    <lineage>
        <taxon>Eukaryota</taxon>
        <taxon>Viridiplantae</taxon>
        <taxon>Streptophyta</taxon>
        <taxon>Embryophyta</taxon>
        <taxon>Tracheophyta</taxon>
        <taxon>Spermatophyta</taxon>
        <taxon>Magnoliopsida</taxon>
        <taxon>eudicotyledons</taxon>
        <taxon>Gunneridae</taxon>
        <taxon>Pentapetalae</taxon>
        <taxon>asterids</taxon>
        <taxon>campanulids</taxon>
        <taxon>Asterales</taxon>
        <taxon>Asteraceae</taxon>
        <taxon>Carduoideae</taxon>
        <taxon>Cardueae</taxon>
        <taxon>Carduinae</taxon>
        <taxon>Cynara</taxon>
    </lineage>
</organism>
<dbReference type="InterPro" id="IPR032696">
    <property type="entry name" value="SQ_cyclase_C"/>
</dbReference>